<evidence type="ECO:0000256" key="7">
    <source>
        <dbReference type="ARBA" id="ARBA00023242"/>
    </source>
</evidence>
<evidence type="ECO:0000256" key="1">
    <source>
        <dbReference type="ARBA" id="ARBA00004123"/>
    </source>
</evidence>
<dbReference type="GO" id="GO:0005634">
    <property type="term" value="C:nucleus"/>
    <property type="evidence" value="ECO:0007669"/>
    <property type="project" value="UniProtKB-SubCell"/>
</dbReference>
<organism evidence="11 12">
    <name type="scientific">Rhizoctonia solani</name>
    <dbReference type="NCBI Taxonomy" id="456999"/>
    <lineage>
        <taxon>Eukaryota</taxon>
        <taxon>Fungi</taxon>
        <taxon>Dikarya</taxon>
        <taxon>Basidiomycota</taxon>
        <taxon>Agaricomycotina</taxon>
        <taxon>Agaricomycetes</taxon>
        <taxon>Cantharellales</taxon>
        <taxon>Ceratobasidiaceae</taxon>
        <taxon>Rhizoctonia</taxon>
    </lineage>
</organism>
<keyword evidence="3 8" id="KW-0863">Zinc-finger</keyword>
<evidence type="ECO:0000256" key="5">
    <source>
        <dbReference type="ARBA" id="ARBA00023015"/>
    </source>
</evidence>
<keyword evidence="5" id="KW-0805">Transcription regulation</keyword>
<feature type="compositionally biased region" description="Polar residues" evidence="9">
    <location>
        <begin position="1"/>
        <end position="10"/>
    </location>
</feature>
<dbReference type="PROSITE" id="PS50157">
    <property type="entry name" value="ZINC_FINGER_C2H2_2"/>
    <property type="match status" value="3"/>
</dbReference>
<evidence type="ECO:0000256" key="8">
    <source>
        <dbReference type="PROSITE-ProRule" id="PRU00042"/>
    </source>
</evidence>
<dbReference type="SUPFAM" id="SSF57667">
    <property type="entry name" value="beta-beta-alpha zinc fingers"/>
    <property type="match status" value="2"/>
</dbReference>
<dbReference type="PROSITE" id="PS00028">
    <property type="entry name" value="ZINC_FINGER_C2H2_1"/>
    <property type="match status" value="1"/>
</dbReference>
<dbReference type="GO" id="GO:0006357">
    <property type="term" value="P:regulation of transcription by RNA polymerase II"/>
    <property type="evidence" value="ECO:0007669"/>
    <property type="project" value="TreeGrafter"/>
</dbReference>
<feature type="domain" description="C2H2-type" evidence="10">
    <location>
        <begin position="161"/>
        <end position="190"/>
    </location>
</feature>
<comment type="caution">
    <text evidence="11">The sequence shown here is derived from an EMBL/GenBank/DDBJ whole genome shotgun (WGS) entry which is preliminary data.</text>
</comment>
<evidence type="ECO:0000256" key="3">
    <source>
        <dbReference type="ARBA" id="ARBA00022771"/>
    </source>
</evidence>
<feature type="compositionally biased region" description="Low complexity" evidence="9">
    <location>
        <begin position="48"/>
        <end position="72"/>
    </location>
</feature>
<dbReference type="Gene3D" id="3.30.160.60">
    <property type="entry name" value="Classic Zinc Finger"/>
    <property type="match status" value="3"/>
</dbReference>
<keyword evidence="6" id="KW-0804">Transcription</keyword>
<feature type="region of interest" description="Disordered" evidence="9">
    <location>
        <begin position="1"/>
        <end position="95"/>
    </location>
</feature>
<dbReference type="Proteomes" id="UP000663861">
    <property type="component" value="Unassembled WGS sequence"/>
</dbReference>
<dbReference type="EMBL" id="CAJMWY010000375">
    <property type="protein sequence ID" value="CAE6430691.1"/>
    <property type="molecule type" value="Genomic_DNA"/>
</dbReference>
<dbReference type="Pfam" id="PF00096">
    <property type="entry name" value="zf-C2H2"/>
    <property type="match status" value="2"/>
</dbReference>
<keyword evidence="4" id="KW-0862">Zinc</keyword>
<evidence type="ECO:0000313" key="11">
    <source>
        <dbReference type="EMBL" id="CAE6430691.1"/>
    </source>
</evidence>
<dbReference type="InterPro" id="IPR051061">
    <property type="entry name" value="Zinc_finger_trans_reg"/>
</dbReference>
<dbReference type="PANTHER" id="PTHR46179:SF13">
    <property type="entry name" value="C2H2-TYPE DOMAIN-CONTAINING PROTEIN"/>
    <property type="match status" value="1"/>
</dbReference>
<dbReference type="InterPro" id="IPR036236">
    <property type="entry name" value="Znf_C2H2_sf"/>
</dbReference>
<keyword evidence="2" id="KW-0479">Metal-binding</keyword>
<feature type="domain" description="C2H2-type" evidence="10">
    <location>
        <begin position="131"/>
        <end position="160"/>
    </location>
</feature>
<dbReference type="FunFam" id="3.30.160.60:FF:000007">
    <property type="entry name" value="Basic krueppel-like factor 3"/>
    <property type="match status" value="1"/>
</dbReference>
<reference evidence="11" key="1">
    <citation type="submission" date="2021-01" db="EMBL/GenBank/DDBJ databases">
        <authorList>
            <person name="Kaushik A."/>
        </authorList>
    </citation>
    <scope>NUCLEOTIDE SEQUENCE</scope>
    <source>
        <strain evidence="11">AG4-RS23</strain>
    </source>
</reference>
<dbReference type="AlphaFoldDB" id="A0A8H3ANH6"/>
<accession>A0A8H3ANH6</accession>
<feature type="region of interest" description="Disordered" evidence="9">
    <location>
        <begin position="319"/>
        <end position="398"/>
    </location>
</feature>
<feature type="compositionally biased region" description="Pro residues" evidence="9">
    <location>
        <begin position="239"/>
        <end position="260"/>
    </location>
</feature>
<protein>
    <recommendedName>
        <fullName evidence="10">C2H2-type domain-containing protein</fullName>
    </recommendedName>
</protein>
<dbReference type="InterPro" id="IPR013087">
    <property type="entry name" value="Znf_C2H2_type"/>
</dbReference>
<gene>
    <name evidence="11" type="ORF">RDB_LOCUS25049</name>
</gene>
<evidence type="ECO:0000256" key="9">
    <source>
        <dbReference type="SAM" id="MobiDB-lite"/>
    </source>
</evidence>
<keyword evidence="7" id="KW-0539">Nucleus</keyword>
<feature type="compositionally biased region" description="Basic and acidic residues" evidence="9">
    <location>
        <begin position="384"/>
        <end position="398"/>
    </location>
</feature>
<evidence type="ECO:0000256" key="6">
    <source>
        <dbReference type="ARBA" id="ARBA00023163"/>
    </source>
</evidence>
<proteinExistence type="predicted"/>
<dbReference type="SMART" id="SM00355">
    <property type="entry name" value="ZnF_C2H2"/>
    <property type="match status" value="3"/>
</dbReference>
<feature type="region of interest" description="Disordered" evidence="9">
    <location>
        <begin position="209"/>
        <end position="288"/>
    </location>
</feature>
<feature type="domain" description="C2H2-type" evidence="10">
    <location>
        <begin position="192"/>
        <end position="219"/>
    </location>
</feature>
<dbReference type="PANTHER" id="PTHR46179">
    <property type="entry name" value="ZINC FINGER PROTEIN"/>
    <property type="match status" value="1"/>
</dbReference>
<name>A0A8H3ANH6_9AGAM</name>
<evidence type="ECO:0000256" key="4">
    <source>
        <dbReference type="ARBA" id="ARBA00022833"/>
    </source>
</evidence>
<evidence type="ECO:0000256" key="2">
    <source>
        <dbReference type="ARBA" id="ARBA00022723"/>
    </source>
</evidence>
<comment type="subcellular location">
    <subcellularLocation>
        <location evidence="1">Nucleus</location>
    </subcellularLocation>
</comment>
<evidence type="ECO:0000313" key="12">
    <source>
        <dbReference type="Proteomes" id="UP000663861"/>
    </source>
</evidence>
<sequence>MRTVISTSHPDPSRQPRDSLSQPPPTQAPPLDESTLDPALNDEHISYPAAPQDTQPAAAAVPGNMQMMSSSASPPPQYIATGPPTGQSPADSTEWGDVPRLPPILQVEKQHVTTTATQAASASRRRNDAQFKCPVPGCGSTFTRRFNLRGHLRSHTEERPFVCEWPGCTKGFARQHDCKRHYALHNAKPNQHLCEGCGKTFSRTDALNRHLRSDGGSNCRKTAATKAGPSTSNVNNASIPPPPPVPVSDPADGHPPPPPGTLNGHYPISLAVNGPPPGAPADPNIHPHIHPHQLPPELNPQFLAGLLSGQQFLAAAAAAGDPNHQAPPPHGYEGLIQGAPAPPPEPVAAAEDEASERPSKRRAVSIGSEIVSIPVPAPGTEASEPPHEPTTEETKSTT</sequence>
<dbReference type="GO" id="GO:0008270">
    <property type="term" value="F:zinc ion binding"/>
    <property type="evidence" value="ECO:0007669"/>
    <property type="project" value="UniProtKB-KW"/>
</dbReference>
<evidence type="ECO:0000259" key="10">
    <source>
        <dbReference type="PROSITE" id="PS50157"/>
    </source>
</evidence>